<name>A0AA88TLX1_9TELE</name>
<accession>A0AA88TLX1</accession>
<sequence length="97" mass="11063">MEQVKCLFYPQKSKKPKDGHSRGTVGGEITFNPYEKAFDLYSLVPSQDPESRGNLKKIHLRCCLLCGVNQSRRFSKDLLWSLMFLNTPGLYIHVTGV</sequence>
<keyword evidence="2" id="KW-1185">Reference proteome</keyword>
<evidence type="ECO:0000313" key="2">
    <source>
        <dbReference type="Proteomes" id="UP001187343"/>
    </source>
</evidence>
<gene>
    <name evidence="1" type="ORF">Q8A67_013059</name>
</gene>
<proteinExistence type="predicted"/>
<dbReference type="EMBL" id="JAUYZG010000012">
    <property type="protein sequence ID" value="KAK2893071.1"/>
    <property type="molecule type" value="Genomic_DNA"/>
</dbReference>
<organism evidence="1 2">
    <name type="scientific">Cirrhinus molitorella</name>
    <name type="common">mud carp</name>
    <dbReference type="NCBI Taxonomy" id="172907"/>
    <lineage>
        <taxon>Eukaryota</taxon>
        <taxon>Metazoa</taxon>
        <taxon>Chordata</taxon>
        <taxon>Craniata</taxon>
        <taxon>Vertebrata</taxon>
        <taxon>Euteleostomi</taxon>
        <taxon>Actinopterygii</taxon>
        <taxon>Neopterygii</taxon>
        <taxon>Teleostei</taxon>
        <taxon>Ostariophysi</taxon>
        <taxon>Cypriniformes</taxon>
        <taxon>Cyprinidae</taxon>
        <taxon>Labeoninae</taxon>
        <taxon>Labeonini</taxon>
        <taxon>Cirrhinus</taxon>
    </lineage>
</organism>
<reference evidence="1" key="1">
    <citation type="submission" date="2023-08" db="EMBL/GenBank/DDBJ databases">
        <title>Chromosome-level Genome Assembly of mud carp (Cirrhinus molitorella).</title>
        <authorList>
            <person name="Liu H."/>
        </authorList>
    </citation>
    <scope>NUCLEOTIDE SEQUENCE</scope>
    <source>
        <strain evidence="1">Prfri</strain>
        <tissue evidence="1">Muscle</tissue>
    </source>
</reference>
<dbReference type="Proteomes" id="UP001187343">
    <property type="component" value="Unassembled WGS sequence"/>
</dbReference>
<protein>
    <submittedName>
        <fullName evidence="1">Uncharacterized protein</fullName>
    </submittedName>
</protein>
<evidence type="ECO:0000313" key="1">
    <source>
        <dbReference type="EMBL" id="KAK2893071.1"/>
    </source>
</evidence>
<dbReference type="AlphaFoldDB" id="A0AA88TLX1"/>
<comment type="caution">
    <text evidence="1">The sequence shown here is derived from an EMBL/GenBank/DDBJ whole genome shotgun (WGS) entry which is preliminary data.</text>
</comment>